<dbReference type="PROSITE" id="PS50949">
    <property type="entry name" value="HTH_GNTR"/>
    <property type="match status" value="1"/>
</dbReference>
<dbReference type="SUPFAM" id="SSF48008">
    <property type="entry name" value="GntR ligand-binding domain-like"/>
    <property type="match status" value="1"/>
</dbReference>
<proteinExistence type="predicted"/>
<evidence type="ECO:0000313" key="6">
    <source>
        <dbReference type="Proteomes" id="UP000544872"/>
    </source>
</evidence>
<protein>
    <submittedName>
        <fullName evidence="5">DNA-binding GntR family transcriptional regulator</fullName>
    </submittedName>
</protein>
<reference evidence="5 6" key="1">
    <citation type="submission" date="2020-08" db="EMBL/GenBank/DDBJ databases">
        <title>Genomic Encyclopedia of Type Strains, Phase IV (KMG-IV): sequencing the most valuable type-strain genomes for metagenomic binning, comparative biology and taxonomic classification.</title>
        <authorList>
            <person name="Goeker M."/>
        </authorList>
    </citation>
    <scope>NUCLEOTIDE SEQUENCE [LARGE SCALE GENOMIC DNA]</scope>
    <source>
        <strain evidence="5 6">DSM 11590</strain>
    </source>
</reference>
<dbReference type="AlphaFoldDB" id="A0A7W9ZFY0"/>
<accession>A0A7W9ZFY0</accession>
<dbReference type="GO" id="GO:0003677">
    <property type="term" value="F:DNA binding"/>
    <property type="evidence" value="ECO:0007669"/>
    <property type="project" value="UniProtKB-KW"/>
</dbReference>
<keyword evidence="2 5" id="KW-0238">DNA-binding</keyword>
<evidence type="ECO:0000256" key="1">
    <source>
        <dbReference type="ARBA" id="ARBA00023015"/>
    </source>
</evidence>
<dbReference type="PANTHER" id="PTHR43537:SF39">
    <property type="entry name" value="HTH-TYPE TRANSCRIPTIONAL REGULATOR MCBR"/>
    <property type="match status" value="1"/>
</dbReference>
<dbReference type="Proteomes" id="UP000544872">
    <property type="component" value="Unassembled WGS sequence"/>
</dbReference>
<evidence type="ECO:0000259" key="4">
    <source>
        <dbReference type="PROSITE" id="PS50949"/>
    </source>
</evidence>
<dbReference type="SMART" id="SM00895">
    <property type="entry name" value="FCD"/>
    <property type="match status" value="1"/>
</dbReference>
<dbReference type="Pfam" id="PF00392">
    <property type="entry name" value="GntR"/>
    <property type="match status" value="1"/>
</dbReference>
<keyword evidence="6" id="KW-1185">Reference proteome</keyword>
<dbReference type="Gene3D" id="1.10.10.10">
    <property type="entry name" value="Winged helix-like DNA-binding domain superfamily/Winged helix DNA-binding domain"/>
    <property type="match status" value="1"/>
</dbReference>
<dbReference type="PANTHER" id="PTHR43537">
    <property type="entry name" value="TRANSCRIPTIONAL REGULATOR, GNTR FAMILY"/>
    <property type="match status" value="1"/>
</dbReference>
<dbReference type="SUPFAM" id="SSF46785">
    <property type="entry name" value="Winged helix' DNA-binding domain"/>
    <property type="match status" value="1"/>
</dbReference>
<feature type="domain" description="HTH gntR-type" evidence="4">
    <location>
        <begin position="11"/>
        <end position="78"/>
    </location>
</feature>
<comment type="caution">
    <text evidence="5">The sequence shown here is derived from an EMBL/GenBank/DDBJ whole genome shotgun (WGS) entry which is preliminary data.</text>
</comment>
<gene>
    <name evidence="5" type="ORF">FHS48_002110</name>
</gene>
<dbReference type="GO" id="GO:0003700">
    <property type="term" value="F:DNA-binding transcription factor activity"/>
    <property type="evidence" value="ECO:0007669"/>
    <property type="project" value="InterPro"/>
</dbReference>
<keyword evidence="1" id="KW-0805">Transcription regulation</keyword>
<dbReference type="Gene3D" id="1.20.120.530">
    <property type="entry name" value="GntR ligand-binding domain-like"/>
    <property type="match status" value="1"/>
</dbReference>
<evidence type="ECO:0000256" key="2">
    <source>
        <dbReference type="ARBA" id="ARBA00023125"/>
    </source>
</evidence>
<name>A0A7W9ZFY0_NOVIT</name>
<dbReference type="InterPro" id="IPR011711">
    <property type="entry name" value="GntR_C"/>
</dbReference>
<organism evidence="5 6">
    <name type="scientific">Novispirillum itersonii</name>
    <name type="common">Aquaspirillum itersonii</name>
    <dbReference type="NCBI Taxonomy" id="189"/>
    <lineage>
        <taxon>Bacteria</taxon>
        <taxon>Pseudomonadati</taxon>
        <taxon>Pseudomonadota</taxon>
        <taxon>Alphaproteobacteria</taxon>
        <taxon>Rhodospirillales</taxon>
        <taxon>Novispirillaceae</taxon>
        <taxon>Novispirillum</taxon>
    </lineage>
</organism>
<dbReference type="InterPro" id="IPR036390">
    <property type="entry name" value="WH_DNA-bd_sf"/>
</dbReference>
<dbReference type="EMBL" id="JACIIX010000007">
    <property type="protein sequence ID" value="MBB6210685.1"/>
    <property type="molecule type" value="Genomic_DNA"/>
</dbReference>
<evidence type="ECO:0000256" key="3">
    <source>
        <dbReference type="ARBA" id="ARBA00023163"/>
    </source>
</evidence>
<dbReference type="InterPro" id="IPR000524">
    <property type="entry name" value="Tscrpt_reg_HTH_GntR"/>
</dbReference>
<dbReference type="Pfam" id="PF07729">
    <property type="entry name" value="FCD"/>
    <property type="match status" value="1"/>
</dbReference>
<evidence type="ECO:0000313" key="5">
    <source>
        <dbReference type="EMBL" id="MBB6210685.1"/>
    </source>
</evidence>
<dbReference type="InterPro" id="IPR008920">
    <property type="entry name" value="TF_FadR/GntR_C"/>
</dbReference>
<dbReference type="RefSeq" id="WP_184263515.1">
    <property type="nucleotide sequence ID" value="NZ_JACIIX010000007.1"/>
</dbReference>
<sequence>MTDGLPPIAYETLNTRVYSTLCDAIIKGQFKPGDRLKIRDLAQRLGTSVTPVRDAILRLTHDGALVFLSPRDIRIPVLGMDQYLEIRNIRLRLEALAAETAARKATPEDLDRLRTLITRNEQAIADGNIPLGLELNQAFHFELSVIARMPVLFNTLRRIWLQMGPLVAGAYGPGGRDMIDHHYPVLDALERRDPDAAATAIMQDILGGGQMILAQVRASDSTAP</sequence>
<dbReference type="InterPro" id="IPR036388">
    <property type="entry name" value="WH-like_DNA-bd_sf"/>
</dbReference>
<dbReference type="SMART" id="SM00345">
    <property type="entry name" value="HTH_GNTR"/>
    <property type="match status" value="1"/>
</dbReference>
<keyword evidence="3" id="KW-0804">Transcription</keyword>